<dbReference type="Proteomes" id="UP000267606">
    <property type="component" value="Unassembled WGS sequence"/>
</dbReference>
<protein>
    <submittedName>
        <fullName evidence="3">Bestrophin homolog</fullName>
    </submittedName>
</protein>
<gene>
    <name evidence="1" type="ORF">OFLC_LOCUS15682</name>
</gene>
<proteinExistence type="predicted"/>
<evidence type="ECO:0000313" key="3">
    <source>
        <dbReference type="WBParaSite" id="OFLC_0001569501-mRNA-1"/>
    </source>
</evidence>
<sequence>MQFCHSSGVHILDPIWNVIRFLLLPGIKTVEAVKVMKQLKLRMPIVAQMHHQFILE</sequence>
<reference evidence="1 2" key="2">
    <citation type="submission" date="2018-11" db="EMBL/GenBank/DDBJ databases">
        <authorList>
            <consortium name="Pathogen Informatics"/>
        </authorList>
    </citation>
    <scope>NUCLEOTIDE SEQUENCE [LARGE SCALE GENOMIC DNA]</scope>
</reference>
<name>A0A183I7H0_9BILA</name>
<evidence type="ECO:0000313" key="1">
    <source>
        <dbReference type="EMBL" id="VDP23211.1"/>
    </source>
</evidence>
<dbReference type="AlphaFoldDB" id="A0A183I7H0"/>
<dbReference type="WBParaSite" id="OFLC_0001569501-mRNA-1">
    <property type="protein sequence ID" value="OFLC_0001569501-mRNA-1"/>
    <property type="gene ID" value="OFLC_0001569501"/>
</dbReference>
<evidence type="ECO:0000313" key="2">
    <source>
        <dbReference type="Proteomes" id="UP000267606"/>
    </source>
</evidence>
<reference evidence="3" key="1">
    <citation type="submission" date="2016-06" db="UniProtKB">
        <authorList>
            <consortium name="WormBaseParasite"/>
        </authorList>
    </citation>
    <scope>IDENTIFICATION</scope>
</reference>
<organism evidence="3">
    <name type="scientific">Onchocerca flexuosa</name>
    <dbReference type="NCBI Taxonomy" id="387005"/>
    <lineage>
        <taxon>Eukaryota</taxon>
        <taxon>Metazoa</taxon>
        <taxon>Ecdysozoa</taxon>
        <taxon>Nematoda</taxon>
        <taxon>Chromadorea</taxon>
        <taxon>Rhabditida</taxon>
        <taxon>Spirurina</taxon>
        <taxon>Spiruromorpha</taxon>
        <taxon>Filarioidea</taxon>
        <taxon>Onchocercidae</taxon>
        <taxon>Onchocerca</taxon>
    </lineage>
</organism>
<dbReference type="EMBL" id="UZAJ01042611">
    <property type="protein sequence ID" value="VDP23211.1"/>
    <property type="molecule type" value="Genomic_DNA"/>
</dbReference>
<keyword evidence="2" id="KW-1185">Reference proteome</keyword>
<accession>A0A183I7H0</accession>